<dbReference type="InParanoid" id="G0PK25"/>
<dbReference type="Proteomes" id="UP000008068">
    <property type="component" value="Unassembled WGS sequence"/>
</dbReference>
<organism evidence="2">
    <name type="scientific">Caenorhabditis brenneri</name>
    <name type="common">Nematode worm</name>
    <dbReference type="NCBI Taxonomy" id="135651"/>
    <lineage>
        <taxon>Eukaryota</taxon>
        <taxon>Metazoa</taxon>
        <taxon>Ecdysozoa</taxon>
        <taxon>Nematoda</taxon>
        <taxon>Chromadorea</taxon>
        <taxon>Rhabditida</taxon>
        <taxon>Rhabditina</taxon>
        <taxon>Rhabditomorpha</taxon>
        <taxon>Rhabditoidea</taxon>
        <taxon>Rhabditidae</taxon>
        <taxon>Peloderinae</taxon>
        <taxon>Caenorhabditis</taxon>
    </lineage>
</organism>
<dbReference type="EMBL" id="GL380794">
    <property type="protein sequence ID" value="EGT31588.1"/>
    <property type="molecule type" value="Genomic_DNA"/>
</dbReference>
<reference evidence="2" key="1">
    <citation type="submission" date="2011-07" db="EMBL/GenBank/DDBJ databases">
        <authorList>
            <consortium name="Caenorhabditis brenneri Sequencing and Analysis Consortium"/>
            <person name="Wilson R.K."/>
        </authorList>
    </citation>
    <scope>NUCLEOTIDE SEQUENCE [LARGE SCALE GENOMIC DNA]</scope>
    <source>
        <strain evidence="2">PB2801</strain>
    </source>
</reference>
<gene>
    <name evidence="1" type="ORF">CAEBREN_25501</name>
</gene>
<name>G0PK25_CAEBE</name>
<keyword evidence="2" id="KW-1185">Reference proteome</keyword>
<evidence type="ECO:0000313" key="2">
    <source>
        <dbReference type="Proteomes" id="UP000008068"/>
    </source>
</evidence>
<evidence type="ECO:0000313" key="1">
    <source>
        <dbReference type="EMBL" id="EGT31588.1"/>
    </source>
</evidence>
<sequence>MANLYKIYETFVSEENVEKMSNESMRMYSNLRIAENDTDFYLVIYNDNRNPEVKYNVQVHYNMLNNSNGIMHRFWRKIRNYEDTEKMVLSHDKTYFDAKNGICRIENFAEHLAADTFPEIELGRLCGMEW</sequence>
<dbReference type="HOGENOM" id="CLU_1939947_0_0_1"/>
<proteinExistence type="predicted"/>
<dbReference type="AlphaFoldDB" id="G0PK25"/>
<protein>
    <submittedName>
        <fullName evidence="1">Uncharacterized protein</fullName>
    </submittedName>
</protein>
<accession>G0PK25</accession>